<evidence type="ECO:0000313" key="1">
    <source>
        <dbReference type="EMBL" id="GFO20313.1"/>
    </source>
</evidence>
<proteinExistence type="predicted"/>
<gene>
    <name evidence="1" type="ORF">PoB_004681800</name>
</gene>
<dbReference type="AlphaFoldDB" id="A0AAV4BMC4"/>
<dbReference type="EMBL" id="BLXT01005154">
    <property type="protein sequence ID" value="GFO20313.1"/>
    <property type="molecule type" value="Genomic_DNA"/>
</dbReference>
<dbReference type="Proteomes" id="UP000735302">
    <property type="component" value="Unassembled WGS sequence"/>
</dbReference>
<reference evidence="1 2" key="1">
    <citation type="journal article" date="2021" name="Elife">
        <title>Chloroplast acquisition without the gene transfer in kleptoplastic sea slugs, Plakobranchus ocellatus.</title>
        <authorList>
            <person name="Maeda T."/>
            <person name="Takahashi S."/>
            <person name="Yoshida T."/>
            <person name="Shimamura S."/>
            <person name="Takaki Y."/>
            <person name="Nagai Y."/>
            <person name="Toyoda A."/>
            <person name="Suzuki Y."/>
            <person name="Arimoto A."/>
            <person name="Ishii H."/>
            <person name="Satoh N."/>
            <person name="Nishiyama T."/>
            <person name="Hasebe M."/>
            <person name="Maruyama T."/>
            <person name="Minagawa J."/>
            <person name="Obokata J."/>
            <person name="Shigenobu S."/>
        </authorList>
    </citation>
    <scope>NUCLEOTIDE SEQUENCE [LARGE SCALE GENOMIC DNA]</scope>
</reference>
<name>A0AAV4BMC4_9GAST</name>
<protein>
    <submittedName>
        <fullName evidence="1">Uncharacterized protein</fullName>
    </submittedName>
</protein>
<keyword evidence="2" id="KW-1185">Reference proteome</keyword>
<comment type="caution">
    <text evidence="1">The sequence shown here is derived from an EMBL/GenBank/DDBJ whole genome shotgun (WGS) entry which is preliminary data.</text>
</comment>
<accession>A0AAV4BMC4</accession>
<sequence>MINLNATRHLGYYESSPFSNRDNMKINRTRAPTKFSSALQEQPELEKKKDGHSLGFPAYARDLKEELECGFFTR</sequence>
<evidence type="ECO:0000313" key="2">
    <source>
        <dbReference type="Proteomes" id="UP000735302"/>
    </source>
</evidence>
<organism evidence="1 2">
    <name type="scientific">Plakobranchus ocellatus</name>
    <dbReference type="NCBI Taxonomy" id="259542"/>
    <lineage>
        <taxon>Eukaryota</taxon>
        <taxon>Metazoa</taxon>
        <taxon>Spiralia</taxon>
        <taxon>Lophotrochozoa</taxon>
        <taxon>Mollusca</taxon>
        <taxon>Gastropoda</taxon>
        <taxon>Heterobranchia</taxon>
        <taxon>Euthyneura</taxon>
        <taxon>Panpulmonata</taxon>
        <taxon>Sacoglossa</taxon>
        <taxon>Placobranchoidea</taxon>
        <taxon>Plakobranchidae</taxon>
        <taxon>Plakobranchus</taxon>
    </lineage>
</organism>